<comment type="caution">
    <text evidence="1">The sequence shown here is derived from an EMBL/GenBank/DDBJ whole genome shotgun (WGS) entry which is preliminary data.</text>
</comment>
<name>A0A8X6S7R9_TRICX</name>
<keyword evidence="2" id="KW-1185">Reference proteome</keyword>
<evidence type="ECO:0000313" key="1">
    <source>
        <dbReference type="EMBL" id="GFY06250.1"/>
    </source>
</evidence>
<accession>A0A8X6S7R9</accession>
<proteinExistence type="predicted"/>
<protein>
    <submittedName>
        <fullName evidence="1">Uncharacterized protein</fullName>
    </submittedName>
</protein>
<evidence type="ECO:0000313" key="2">
    <source>
        <dbReference type="Proteomes" id="UP000887159"/>
    </source>
</evidence>
<dbReference type="EMBL" id="BMAU01021258">
    <property type="protein sequence ID" value="GFY06250.1"/>
    <property type="molecule type" value="Genomic_DNA"/>
</dbReference>
<reference evidence="1" key="1">
    <citation type="submission" date="2020-08" db="EMBL/GenBank/DDBJ databases">
        <title>Multicomponent nature underlies the extraordinary mechanical properties of spider dragline silk.</title>
        <authorList>
            <person name="Kono N."/>
            <person name="Nakamura H."/>
            <person name="Mori M."/>
            <person name="Yoshida Y."/>
            <person name="Ohtoshi R."/>
            <person name="Malay A.D."/>
            <person name="Moran D.A.P."/>
            <person name="Tomita M."/>
            <person name="Numata K."/>
            <person name="Arakawa K."/>
        </authorList>
    </citation>
    <scope>NUCLEOTIDE SEQUENCE</scope>
</reference>
<organism evidence="1 2">
    <name type="scientific">Trichonephila clavipes</name>
    <name type="common">Golden silk orbweaver</name>
    <name type="synonym">Nephila clavipes</name>
    <dbReference type="NCBI Taxonomy" id="2585209"/>
    <lineage>
        <taxon>Eukaryota</taxon>
        <taxon>Metazoa</taxon>
        <taxon>Ecdysozoa</taxon>
        <taxon>Arthropoda</taxon>
        <taxon>Chelicerata</taxon>
        <taxon>Arachnida</taxon>
        <taxon>Araneae</taxon>
        <taxon>Araneomorphae</taxon>
        <taxon>Entelegynae</taxon>
        <taxon>Araneoidea</taxon>
        <taxon>Nephilidae</taxon>
        <taxon>Trichonephila</taxon>
    </lineage>
</organism>
<dbReference type="AlphaFoldDB" id="A0A8X6S7R9"/>
<gene>
    <name evidence="1" type="ORF">TNCV_2680441</name>
</gene>
<sequence length="79" mass="9063">MGHVLFRDDSKCTRQNDSHPVFTWRENGACFHPPNVTKIDRFGVKRILVCGSIMLDSRTTLKVFDACTVNSQCHRNQIL</sequence>
<dbReference type="Proteomes" id="UP000887159">
    <property type="component" value="Unassembled WGS sequence"/>
</dbReference>